<dbReference type="CDD" id="cd19756">
    <property type="entry name" value="Bbox2"/>
    <property type="match status" value="1"/>
</dbReference>
<feature type="domain" description="B box-type" evidence="3">
    <location>
        <begin position="102"/>
        <end position="144"/>
    </location>
</feature>
<dbReference type="SUPFAM" id="SSF57845">
    <property type="entry name" value="B-box zinc-binding domain"/>
    <property type="match status" value="1"/>
</dbReference>
<keyword evidence="1" id="KW-0862">Zinc</keyword>
<keyword evidence="1" id="KW-0479">Metal-binding</keyword>
<name>A0ABY7EFY9_MYAAR</name>
<dbReference type="PANTHER" id="PTHR25462">
    <property type="entry name" value="BONUS, ISOFORM C-RELATED"/>
    <property type="match status" value="1"/>
</dbReference>
<evidence type="ECO:0000313" key="4">
    <source>
        <dbReference type="EMBL" id="WAR08930.1"/>
    </source>
</evidence>
<evidence type="ECO:0000259" key="3">
    <source>
        <dbReference type="PROSITE" id="PS50119"/>
    </source>
</evidence>
<evidence type="ECO:0000313" key="5">
    <source>
        <dbReference type="Proteomes" id="UP001164746"/>
    </source>
</evidence>
<sequence>MSEKINVHPVPGDMNQIEINNTDKEAVTERDTDADGVLTVSDGQDHNEKNGGHEKQGPKKWRGPPKNSNRYGIRHSLEKMAVKYIPPKIEGPKTPQNPCDPCLREKHCVEATNYCPECKERLCAMCTSQHKKFQILKTHKVLGVEDAPRPEVPKSEKIKCSETCKKHANKMLDLYCRAHDEVGCSACMAVNHKECPEPEYIVNAAPVILKSGLAKDFKEEICRVKQEVITLKMRRSGDKNRITKEKTQILEGIEGLRKKIMEILYSLEESAKEKLMTYYEKLSNGISNDMHDCESALAFLDRSMEKIKADSDAQLFIDIKKDGKASLRQGEHVIASVTEKLGQEEIKFTEDESIAEWISKLIALGKFDHEVSVFSGTFFGKYDLDEKSDTEKENYAFNSLLNLPNGFTIVSDWNNKRLKIIDTNYNLRSHCDTPEQTKMKLDRKFKIDEYCRGMAYKDNKLFVTCGGGEGEINGQLRVYSLHGALVRVFEEDVQSKPFFAQPKDVIVNDEGTRFHVLDLKRGVVTLSNDGRLVSVFRDPGLQTPLGICMDGKGNLFASGSDSNNVLQFNVEGKKLSEVLKESDGLTKPLAICCHEGVNPRLIVTFEGTCTVKVFTLQE</sequence>
<keyword evidence="1" id="KW-0863">Zinc-finger</keyword>
<keyword evidence="5" id="KW-1185">Reference proteome</keyword>
<accession>A0ABY7EFY9</accession>
<dbReference type="SUPFAM" id="SSF63825">
    <property type="entry name" value="YWTD domain"/>
    <property type="match status" value="1"/>
</dbReference>
<dbReference type="EMBL" id="CP111017">
    <property type="protein sequence ID" value="WAR08930.1"/>
    <property type="molecule type" value="Genomic_DNA"/>
</dbReference>
<dbReference type="PROSITE" id="PS50119">
    <property type="entry name" value="ZF_BBOX"/>
    <property type="match status" value="2"/>
</dbReference>
<dbReference type="PANTHER" id="PTHR25462:SF296">
    <property type="entry name" value="MEIOTIC P26, ISOFORM F"/>
    <property type="match status" value="1"/>
</dbReference>
<gene>
    <name evidence="4" type="ORF">MAR_018888</name>
</gene>
<reference evidence="4" key="1">
    <citation type="submission" date="2022-11" db="EMBL/GenBank/DDBJ databases">
        <title>Centuries of genome instability and evolution in soft-shell clam transmissible cancer (bioRxiv).</title>
        <authorList>
            <person name="Hart S.F.M."/>
            <person name="Yonemitsu M.A."/>
            <person name="Giersch R.M."/>
            <person name="Beal B.F."/>
            <person name="Arriagada G."/>
            <person name="Davis B.W."/>
            <person name="Ostrander E.A."/>
            <person name="Goff S.P."/>
            <person name="Metzger M.J."/>
        </authorList>
    </citation>
    <scope>NUCLEOTIDE SEQUENCE</scope>
    <source>
        <strain evidence="4">MELC-2E11</strain>
        <tissue evidence="4">Siphon/mantle</tissue>
    </source>
</reference>
<feature type="domain" description="B box-type" evidence="3">
    <location>
        <begin position="159"/>
        <end position="193"/>
    </location>
</feature>
<evidence type="ECO:0000256" key="2">
    <source>
        <dbReference type="SAM" id="MobiDB-lite"/>
    </source>
</evidence>
<feature type="compositionally biased region" description="Basic and acidic residues" evidence="2">
    <location>
        <begin position="21"/>
        <end position="33"/>
    </location>
</feature>
<protein>
    <recommendedName>
        <fullName evidence="3">B box-type domain-containing protein</fullName>
    </recommendedName>
</protein>
<dbReference type="InterPro" id="IPR047153">
    <property type="entry name" value="TRIM45/56/19-like"/>
</dbReference>
<feature type="compositionally biased region" description="Basic and acidic residues" evidence="2">
    <location>
        <begin position="43"/>
        <end position="57"/>
    </location>
</feature>
<evidence type="ECO:0000256" key="1">
    <source>
        <dbReference type="PROSITE-ProRule" id="PRU00024"/>
    </source>
</evidence>
<dbReference type="InterPro" id="IPR011042">
    <property type="entry name" value="6-blade_b-propeller_TolB-like"/>
</dbReference>
<feature type="region of interest" description="Disordered" evidence="2">
    <location>
        <begin position="1"/>
        <end position="71"/>
    </location>
</feature>
<proteinExistence type="predicted"/>
<dbReference type="Gene3D" id="3.30.160.60">
    <property type="entry name" value="Classic Zinc Finger"/>
    <property type="match status" value="1"/>
</dbReference>
<dbReference type="InterPro" id="IPR000315">
    <property type="entry name" value="Znf_B-box"/>
</dbReference>
<dbReference type="CDD" id="cd19757">
    <property type="entry name" value="Bbox1"/>
    <property type="match status" value="1"/>
</dbReference>
<dbReference type="Proteomes" id="UP001164746">
    <property type="component" value="Chromosome 6"/>
</dbReference>
<dbReference type="Gene3D" id="2.120.10.30">
    <property type="entry name" value="TolB, C-terminal domain"/>
    <property type="match status" value="1"/>
</dbReference>
<organism evidence="4 5">
    <name type="scientific">Mya arenaria</name>
    <name type="common">Soft-shell clam</name>
    <dbReference type="NCBI Taxonomy" id="6604"/>
    <lineage>
        <taxon>Eukaryota</taxon>
        <taxon>Metazoa</taxon>
        <taxon>Spiralia</taxon>
        <taxon>Lophotrochozoa</taxon>
        <taxon>Mollusca</taxon>
        <taxon>Bivalvia</taxon>
        <taxon>Autobranchia</taxon>
        <taxon>Heteroconchia</taxon>
        <taxon>Euheterodonta</taxon>
        <taxon>Imparidentia</taxon>
        <taxon>Neoheterodontei</taxon>
        <taxon>Myida</taxon>
        <taxon>Myoidea</taxon>
        <taxon>Myidae</taxon>
        <taxon>Mya</taxon>
    </lineage>
</organism>